<organism evidence="1 2">
    <name type="scientific">Dichanthelium oligosanthes</name>
    <dbReference type="NCBI Taxonomy" id="888268"/>
    <lineage>
        <taxon>Eukaryota</taxon>
        <taxon>Viridiplantae</taxon>
        <taxon>Streptophyta</taxon>
        <taxon>Embryophyta</taxon>
        <taxon>Tracheophyta</taxon>
        <taxon>Spermatophyta</taxon>
        <taxon>Magnoliopsida</taxon>
        <taxon>Liliopsida</taxon>
        <taxon>Poales</taxon>
        <taxon>Poaceae</taxon>
        <taxon>PACMAD clade</taxon>
        <taxon>Panicoideae</taxon>
        <taxon>Panicodae</taxon>
        <taxon>Paniceae</taxon>
        <taxon>Dichantheliinae</taxon>
        <taxon>Dichanthelium</taxon>
    </lineage>
</organism>
<dbReference type="OrthoDB" id="671735at2759"/>
<proteinExistence type="predicted"/>
<reference evidence="1 2" key="1">
    <citation type="submission" date="2016-09" db="EMBL/GenBank/DDBJ databases">
        <title>The draft genome of Dichanthelium oligosanthes: A C3 panicoid grass species.</title>
        <authorList>
            <person name="Studer A.J."/>
            <person name="Schnable J.C."/>
            <person name="Brutnell T.P."/>
        </authorList>
    </citation>
    <scope>NUCLEOTIDE SEQUENCE [LARGE SCALE GENOMIC DNA]</scope>
    <source>
        <strain evidence="2">cv. Kellogg 1175</strain>
        <tissue evidence="1">Leaf</tissue>
    </source>
</reference>
<evidence type="ECO:0000313" key="1">
    <source>
        <dbReference type="EMBL" id="OEL19393.1"/>
    </source>
</evidence>
<keyword evidence="2" id="KW-1185">Reference proteome</keyword>
<sequence length="488" mass="53871">MAGVRWLSRARAGVRWLSPARACVRRRLSPAREAYDYVRTFASIKKSSNESEILAQFLEHLRAISRFADGHIGAAGLFCDWFRSMYRHPVLNKYPCFAALVVDALFLRTHKVRNSMDWQLVRNKAAEMVEELVYKAPDLKERSITRAARTAYTITKFHYFCKPLKSYLCVMAGKLMCFSDKALQAGNRVVLNQGHPPEYLPKGGFPLVAVLAYKSIPERMREQGYRLEYTSNQGFNADELLEQDLGLGGNDAVQAPPDHMDIADDQGQIISSSHAVESNHLPQGFINAIVRLKVLEPCARYLPPTSIGEREDGCDLPREGPGEAGQGRPTAGGVLVYYYVRSFAPPKQSSNEAVLLVVFLEHLRAINCFAHGQTTAASILCDWFISIHRHPVLAKYPCFAALVDDVLFLHPDRVRSHFMSLSSSCLSPCTYAATMLTCWPGVLLLQELPGLATCQEQGGEDGGGDGLQHALSSGTAGITRGAGTTCTT</sequence>
<dbReference type="Proteomes" id="UP000095767">
    <property type="component" value="Unassembled WGS sequence"/>
</dbReference>
<dbReference type="STRING" id="888268.A0A1E5V2J9"/>
<dbReference type="PANTHER" id="PTHR36478:SF23">
    <property type="match status" value="1"/>
</dbReference>
<gene>
    <name evidence="1" type="ORF">BAE44_0019588</name>
</gene>
<name>A0A1E5V2J9_9POAL</name>
<dbReference type="PANTHER" id="PTHR36478">
    <property type="entry name" value="OS04G0614237 PROTEIN-RELATED"/>
    <property type="match status" value="1"/>
</dbReference>
<dbReference type="AlphaFoldDB" id="A0A1E5V2J9"/>
<evidence type="ECO:0000313" key="2">
    <source>
        <dbReference type="Proteomes" id="UP000095767"/>
    </source>
</evidence>
<dbReference type="EMBL" id="LWDX02053811">
    <property type="protein sequence ID" value="OEL19393.1"/>
    <property type="molecule type" value="Genomic_DNA"/>
</dbReference>
<comment type="caution">
    <text evidence="1">The sequence shown here is derived from an EMBL/GenBank/DDBJ whole genome shotgun (WGS) entry which is preliminary data.</text>
</comment>
<accession>A0A1E5V2J9</accession>
<protein>
    <submittedName>
        <fullName evidence="1">Uncharacterized protein</fullName>
    </submittedName>
</protein>